<dbReference type="RefSeq" id="WP_093254762.1">
    <property type="nucleotide sequence ID" value="NZ_FNQM01000011.1"/>
</dbReference>
<dbReference type="OrthoDB" id="9793421at2"/>
<keyword evidence="4" id="KW-0145">Chemotaxis</keyword>
<dbReference type="InterPro" id="IPR000673">
    <property type="entry name" value="Sig_transdc_resp-reg_Me-estase"/>
</dbReference>
<evidence type="ECO:0000256" key="1">
    <source>
        <dbReference type="ARBA" id="ARBA00022801"/>
    </source>
</evidence>
<dbReference type="Proteomes" id="UP000198703">
    <property type="component" value="Unassembled WGS sequence"/>
</dbReference>
<keyword evidence="7" id="KW-1185">Reference proteome</keyword>
<dbReference type="EMBL" id="FNQM01000011">
    <property type="protein sequence ID" value="SEA75599.1"/>
    <property type="molecule type" value="Genomic_DNA"/>
</dbReference>
<evidence type="ECO:0000313" key="6">
    <source>
        <dbReference type="EMBL" id="SEA75599.1"/>
    </source>
</evidence>
<comment type="catalytic activity">
    <reaction evidence="3">
        <text>[protein]-L-glutamate 5-O-methyl ester + H2O = L-glutamyl-[protein] + methanol + H(+)</text>
        <dbReference type="Rhea" id="RHEA:23236"/>
        <dbReference type="Rhea" id="RHEA-COMP:10208"/>
        <dbReference type="Rhea" id="RHEA-COMP:10311"/>
        <dbReference type="ChEBI" id="CHEBI:15377"/>
        <dbReference type="ChEBI" id="CHEBI:15378"/>
        <dbReference type="ChEBI" id="CHEBI:17790"/>
        <dbReference type="ChEBI" id="CHEBI:29973"/>
        <dbReference type="ChEBI" id="CHEBI:82795"/>
        <dbReference type="EC" id="3.1.1.61"/>
    </reaction>
</comment>
<reference evidence="6 7" key="1">
    <citation type="submission" date="2016-10" db="EMBL/GenBank/DDBJ databases">
        <authorList>
            <person name="de Groot N.N."/>
        </authorList>
    </citation>
    <scope>NUCLEOTIDE SEQUENCE [LARGE SCALE GENOMIC DNA]</scope>
    <source>
        <strain evidence="6 7">DSM 15345</strain>
    </source>
</reference>
<dbReference type="GO" id="GO:0000156">
    <property type="term" value="F:phosphorelay response regulator activity"/>
    <property type="evidence" value="ECO:0007669"/>
    <property type="project" value="InterPro"/>
</dbReference>
<feature type="active site" evidence="4">
    <location>
        <position position="136"/>
    </location>
</feature>
<gene>
    <name evidence="6" type="ORF">SAMN05444370_11112</name>
</gene>
<organism evidence="6 7">
    <name type="scientific">Rubrimonas cliftonensis</name>
    <dbReference type="NCBI Taxonomy" id="89524"/>
    <lineage>
        <taxon>Bacteria</taxon>
        <taxon>Pseudomonadati</taxon>
        <taxon>Pseudomonadota</taxon>
        <taxon>Alphaproteobacteria</taxon>
        <taxon>Rhodobacterales</taxon>
        <taxon>Paracoccaceae</taxon>
        <taxon>Rubrimonas</taxon>
    </lineage>
</organism>
<evidence type="ECO:0000256" key="3">
    <source>
        <dbReference type="ARBA" id="ARBA00048267"/>
    </source>
</evidence>
<evidence type="ECO:0000313" key="7">
    <source>
        <dbReference type="Proteomes" id="UP000198703"/>
    </source>
</evidence>
<keyword evidence="1 4" id="KW-0378">Hydrolase</keyword>
<feature type="active site" evidence="4">
    <location>
        <position position="14"/>
    </location>
</feature>
<dbReference type="SUPFAM" id="SSF52738">
    <property type="entry name" value="Methylesterase CheB, C-terminal domain"/>
    <property type="match status" value="1"/>
</dbReference>
<dbReference type="EC" id="3.1.1.61" evidence="2"/>
<dbReference type="GO" id="GO:0005737">
    <property type="term" value="C:cytoplasm"/>
    <property type="evidence" value="ECO:0007669"/>
    <property type="project" value="InterPro"/>
</dbReference>
<dbReference type="InterPro" id="IPR035909">
    <property type="entry name" value="CheB_C"/>
</dbReference>
<dbReference type="AlphaFoldDB" id="A0A1H4DSW7"/>
<dbReference type="Gene3D" id="3.40.50.180">
    <property type="entry name" value="Methylesterase CheB, C-terminal domain"/>
    <property type="match status" value="1"/>
</dbReference>
<name>A0A1H4DSW7_9RHOB</name>
<protein>
    <recommendedName>
        <fullName evidence="2">protein-glutamate methylesterase</fullName>
        <ecNumber evidence="2">3.1.1.61</ecNumber>
    </recommendedName>
</protein>
<evidence type="ECO:0000256" key="4">
    <source>
        <dbReference type="PROSITE-ProRule" id="PRU00050"/>
    </source>
</evidence>
<dbReference type="PROSITE" id="PS50122">
    <property type="entry name" value="CHEB"/>
    <property type="match status" value="1"/>
</dbReference>
<dbReference type="Pfam" id="PF01339">
    <property type="entry name" value="CheB_methylest"/>
    <property type="match status" value="1"/>
</dbReference>
<feature type="active site" evidence="4">
    <location>
        <position position="40"/>
    </location>
</feature>
<dbReference type="STRING" id="89524.SAMN05444370_11112"/>
<evidence type="ECO:0000256" key="2">
    <source>
        <dbReference type="ARBA" id="ARBA00039140"/>
    </source>
</evidence>
<dbReference type="PANTHER" id="PTHR42872">
    <property type="entry name" value="PROTEIN-GLUTAMATE METHYLESTERASE/PROTEIN-GLUTAMINE GLUTAMINASE"/>
    <property type="match status" value="1"/>
</dbReference>
<dbReference type="CDD" id="cd16432">
    <property type="entry name" value="CheB_Rec"/>
    <property type="match status" value="1"/>
</dbReference>
<dbReference type="GO" id="GO:0006935">
    <property type="term" value="P:chemotaxis"/>
    <property type="evidence" value="ECO:0007669"/>
    <property type="project" value="UniProtKB-UniRule"/>
</dbReference>
<dbReference type="PANTHER" id="PTHR42872:SF6">
    <property type="entry name" value="PROTEIN-GLUTAMATE METHYLESTERASE_PROTEIN-GLUTAMINE GLUTAMINASE"/>
    <property type="match status" value="1"/>
</dbReference>
<feature type="domain" description="CheB-type methylesterase" evidence="5">
    <location>
        <begin position="5"/>
        <end position="189"/>
    </location>
</feature>
<sequence>MCRRPTRLIAIGASTGGVEALVTVLSRFPANTPPTVVVQHMPQNFTGSFAARLDTLCAPSVAEAWDGAPLEQGRIYVAPGGATHLEVEWGAVRCVRLTPTPPVNRHRPSVDVAFHSIVRAGASGVVAALLTGMGRDGAEGLRAIRAAGGRTIAQDRATCVVFGMPRAAIEIGAVDVGTPLESIADEIFSNELATKEAI</sequence>
<evidence type="ECO:0000259" key="5">
    <source>
        <dbReference type="PROSITE" id="PS50122"/>
    </source>
</evidence>
<dbReference type="GO" id="GO:0008984">
    <property type="term" value="F:protein-glutamate methylesterase activity"/>
    <property type="evidence" value="ECO:0007669"/>
    <property type="project" value="UniProtKB-EC"/>
</dbReference>
<accession>A0A1H4DSW7</accession>
<proteinExistence type="predicted"/>